<feature type="domain" description="DUF2147" evidence="2">
    <location>
        <begin position="29"/>
        <end position="143"/>
    </location>
</feature>
<comment type="caution">
    <text evidence="3">The sequence shown here is derived from an EMBL/GenBank/DDBJ whole genome shotgun (WGS) entry which is preliminary data.</text>
</comment>
<dbReference type="PANTHER" id="PTHR36919">
    <property type="entry name" value="BLR1215 PROTEIN"/>
    <property type="match status" value="1"/>
</dbReference>
<feature type="chain" id="PRO_5017676972" evidence="1">
    <location>
        <begin position="20"/>
        <end position="145"/>
    </location>
</feature>
<dbReference type="PANTHER" id="PTHR36919:SF2">
    <property type="entry name" value="BLL6627 PROTEIN"/>
    <property type="match status" value="1"/>
</dbReference>
<dbReference type="EMBL" id="QNUL01000001">
    <property type="protein sequence ID" value="REA64086.1"/>
    <property type="molecule type" value="Genomic_DNA"/>
</dbReference>
<feature type="signal peptide" evidence="1">
    <location>
        <begin position="1"/>
        <end position="19"/>
    </location>
</feature>
<name>A0A3D8YGY5_9BACT</name>
<proteinExistence type="predicted"/>
<protein>
    <submittedName>
        <fullName evidence="3">DUF2147 domain-containing protein</fullName>
    </submittedName>
</protein>
<evidence type="ECO:0000256" key="1">
    <source>
        <dbReference type="SAM" id="SignalP"/>
    </source>
</evidence>
<dbReference type="Gene3D" id="2.40.128.520">
    <property type="match status" value="1"/>
</dbReference>
<keyword evidence="4" id="KW-1185">Reference proteome</keyword>
<accession>A0A3D8YGY5</accession>
<dbReference type="OrthoDB" id="9814399at2"/>
<organism evidence="3 4">
    <name type="scientific">Dyadobacter luteus</name>
    <dbReference type="NCBI Taxonomy" id="2259619"/>
    <lineage>
        <taxon>Bacteria</taxon>
        <taxon>Pseudomonadati</taxon>
        <taxon>Bacteroidota</taxon>
        <taxon>Cytophagia</taxon>
        <taxon>Cytophagales</taxon>
        <taxon>Spirosomataceae</taxon>
        <taxon>Dyadobacter</taxon>
    </lineage>
</organism>
<sequence length="145" mass="16863">MQKFVLFIHFILFSFSAISQNSQGDQIIGEWLNEDKDAKIEIYKNGTAYFGKVIWATELLEADGQTSRKDTKNHDEKLRGRNLIDSPLLHDFVFVNGIWDNGTFYDFRSGKTYSCTIKMKNNKLEIRSYVGVSLFGKSTFWERLE</sequence>
<evidence type="ECO:0000313" key="4">
    <source>
        <dbReference type="Proteomes" id="UP000256373"/>
    </source>
</evidence>
<dbReference type="Pfam" id="PF09917">
    <property type="entry name" value="DUF2147"/>
    <property type="match status" value="1"/>
</dbReference>
<dbReference type="Proteomes" id="UP000256373">
    <property type="component" value="Unassembled WGS sequence"/>
</dbReference>
<dbReference type="InterPro" id="IPR019223">
    <property type="entry name" value="DUF2147"/>
</dbReference>
<dbReference type="AlphaFoldDB" id="A0A3D8YGY5"/>
<evidence type="ECO:0000313" key="3">
    <source>
        <dbReference type="EMBL" id="REA64086.1"/>
    </source>
</evidence>
<reference evidence="3 4" key="1">
    <citation type="submission" date="2018-07" db="EMBL/GenBank/DDBJ databases">
        <title>Dyadobacter roseus sp. nov., isolated from rose rhizosphere soil.</title>
        <authorList>
            <person name="Chen L."/>
        </authorList>
    </citation>
    <scope>NUCLEOTIDE SEQUENCE [LARGE SCALE GENOMIC DNA]</scope>
    <source>
        <strain evidence="3 4">RS19</strain>
    </source>
</reference>
<dbReference type="RefSeq" id="WP_115828694.1">
    <property type="nucleotide sequence ID" value="NZ_QNUL01000001.1"/>
</dbReference>
<keyword evidence="1" id="KW-0732">Signal</keyword>
<gene>
    <name evidence="3" type="ORF">DSL64_00560</name>
</gene>
<evidence type="ECO:0000259" key="2">
    <source>
        <dbReference type="Pfam" id="PF09917"/>
    </source>
</evidence>